<gene>
    <name evidence="1" type="ORF">Draal03_00053</name>
</gene>
<reference evidence="1" key="1">
    <citation type="journal article" date="2024" name="J. Gen. Virol.">
        <title>Novel phages of Pseudomonas syringae unveil numerous potential auxiliary metabolic genes.</title>
        <authorList>
            <person name="Feltin C."/>
            <person name="Garneau J.R."/>
            <person name="Morris C.E."/>
            <person name="Berard A."/>
            <person name="Torres-Barcelo C."/>
        </authorList>
    </citation>
    <scope>NUCLEOTIDE SEQUENCE</scope>
</reference>
<protein>
    <submittedName>
        <fullName evidence="1">DNA primase</fullName>
    </submittedName>
</protein>
<dbReference type="EMBL" id="PP179319">
    <property type="protein sequence ID" value="XAI70226.1"/>
    <property type="molecule type" value="Genomic_DNA"/>
</dbReference>
<proteinExistence type="predicted"/>
<accession>A0AAU6W0N6</accession>
<dbReference type="SUPFAM" id="SSF56731">
    <property type="entry name" value="DNA primase core"/>
    <property type="match status" value="1"/>
</dbReference>
<dbReference type="Gene3D" id="3.40.1360.10">
    <property type="match status" value="1"/>
</dbReference>
<organism evidence="1">
    <name type="scientific">Pseudomonas phage Draal03</name>
    <dbReference type="NCBI Taxonomy" id="3138530"/>
    <lineage>
        <taxon>Viruses</taxon>
    </lineage>
</organism>
<dbReference type="InterPro" id="IPR034154">
    <property type="entry name" value="TOPRIM_DnaG/twinkle"/>
</dbReference>
<dbReference type="CDD" id="cd01029">
    <property type="entry name" value="TOPRIM_primases"/>
    <property type="match status" value="1"/>
</dbReference>
<name>A0AAU6W0N6_9VIRU</name>
<sequence>MSIPQEDWLHLAKRLPVGSTTRIYYKRDTRPNLVIGNSPTKFWCYCQKRKAGGVVEKDHVRITGVVAPSTSTQLDMPRDSVPLLSLDEFSRDAVLRLLALKNMDQMYLPELYFSDQRKRMLLNTGQGWLGRDTTGASPQKWLAYSGTLSLGKQEGEGPTNAVVVEDPFSYYKVRWALRDDPSWSVYCALGTVIRPALALIMTEHPKVVMFFDGDDAGVTGAKREAKKLRGLGVQAIARPAPTGFDPKDLTIEVIRRFLLGT</sequence>
<dbReference type="Pfam" id="PF13155">
    <property type="entry name" value="Toprim_2"/>
    <property type="match status" value="1"/>
</dbReference>
<evidence type="ECO:0000313" key="1">
    <source>
        <dbReference type="EMBL" id="XAI70226.1"/>
    </source>
</evidence>